<evidence type="ECO:0000313" key="5">
    <source>
        <dbReference type="Proteomes" id="UP001310890"/>
    </source>
</evidence>
<feature type="compositionally biased region" description="Polar residues" evidence="2">
    <location>
        <begin position="235"/>
        <end position="253"/>
    </location>
</feature>
<reference evidence="4" key="1">
    <citation type="submission" date="2023-08" db="EMBL/GenBank/DDBJ databases">
        <title>Black Yeasts Isolated from many extreme environments.</title>
        <authorList>
            <person name="Coleine C."/>
            <person name="Stajich J.E."/>
            <person name="Selbmann L."/>
        </authorList>
    </citation>
    <scope>NUCLEOTIDE SEQUENCE</scope>
    <source>
        <strain evidence="4">CCFEE 5401</strain>
    </source>
</reference>
<accession>A0AAN7TJ98</accession>
<feature type="region of interest" description="Disordered" evidence="2">
    <location>
        <begin position="124"/>
        <end position="253"/>
    </location>
</feature>
<dbReference type="InterPro" id="IPR044732">
    <property type="entry name" value="ArfGAP_SMAP1-like"/>
</dbReference>
<evidence type="ECO:0000256" key="2">
    <source>
        <dbReference type="SAM" id="MobiDB-lite"/>
    </source>
</evidence>
<dbReference type="PANTHER" id="PTHR45705:SF1">
    <property type="entry name" value="FI20236P1"/>
    <property type="match status" value="1"/>
</dbReference>
<feature type="compositionally biased region" description="Polar residues" evidence="2">
    <location>
        <begin position="453"/>
        <end position="469"/>
    </location>
</feature>
<dbReference type="GO" id="GO:0008270">
    <property type="term" value="F:zinc ion binding"/>
    <property type="evidence" value="ECO:0007669"/>
    <property type="project" value="UniProtKB-KW"/>
</dbReference>
<dbReference type="InterPro" id="IPR038508">
    <property type="entry name" value="ArfGAP_dom_sf"/>
</dbReference>
<dbReference type="AlphaFoldDB" id="A0AAN7TJ98"/>
<dbReference type="InterPro" id="IPR001164">
    <property type="entry name" value="ArfGAP_dom"/>
</dbReference>
<dbReference type="Proteomes" id="UP001310890">
    <property type="component" value="Unassembled WGS sequence"/>
</dbReference>
<dbReference type="GO" id="GO:0005737">
    <property type="term" value="C:cytoplasm"/>
    <property type="evidence" value="ECO:0007669"/>
    <property type="project" value="TreeGrafter"/>
</dbReference>
<dbReference type="EMBL" id="JAVRRL010000164">
    <property type="protein sequence ID" value="KAK5105712.1"/>
    <property type="molecule type" value="Genomic_DNA"/>
</dbReference>
<dbReference type="SUPFAM" id="SSF57863">
    <property type="entry name" value="ArfGap/RecO-like zinc finger"/>
    <property type="match status" value="1"/>
</dbReference>
<feature type="region of interest" description="Disordered" evidence="2">
    <location>
        <begin position="593"/>
        <end position="631"/>
    </location>
</feature>
<feature type="compositionally biased region" description="Low complexity" evidence="2">
    <location>
        <begin position="275"/>
        <end position="286"/>
    </location>
</feature>
<dbReference type="InterPro" id="IPR051718">
    <property type="entry name" value="ARF_GTPase-activating"/>
</dbReference>
<name>A0AAN7TJ98_9PEZI</name>
<evidence type="ECO:0000259" key="3">
    <source>
        <dbReference type="PROSITE" id="PS50115"/>
    </source>
</evidence>
<feature type="compositionally biased region" description="Acidic residues" evidence="2">
    <location>
        <begin position="139"/>
        <end position="150"/>
    </location>
</feature>
<feature type="compositionally biased region" description="Low complexity" evidence="2">
    <location>
        <begin position="497"/>
        <end position="535"/>
    </location>
</feature>
<feature type="compositionally biased region" description="Low complexity" evidence="2">
    <location>
        <begin position="322"/>
        <end position="349"/>
    </location>
</feature>
<protein>
    <recommendedName>
        <fullName evidence="3">Arf-GAP domain-containing protein</fullName>
    </recommendedName>
</protein>
<dbReference type="PROSITE" id="PS50115">
    <property type="entry name" value="ARFGAP"/>
    <property type="match status" value="1"/>
</dbReference>
<dbReference type="PRINTS" id="PR00405">
    <property type="entry name" value="REVINTRACTNG"/>
</dbReference>
<dbReference type="InterPro" id="IPR037278">
    <property type="entry name" value="ARFGAP/RecO"/>
</dbReference>
<comment type="caution">
    <text evidence="4">The sequence shown here is derived from an EMBL/GenBank/DDBJ whole genome shotgun (WGS) entry which is preliminary data.</text>
</comment>
<evidence type="ECO:0000256" key="1">
    <source>
        <dbReference type="PROSITE-ProRule" id="PRU00288"/>
    </source>
</evidence>
<dbReference type="Gene3D" id="1.10.220.150">
    <property type="entry name" value="Arf GTPase activating protein"/>
    <property type="match status" value="1"/>
</dbReference>
<dbReference type="CDD" id="cd08839">
    <property type="entry name" value="ArfGap_SMAP"/>
    <property type="match status" value="1"/>
</dbReference>
<organism evidence="4 5">
    <name type="scientific">Meristemomyces frigidus</name>
    <dbReference type="NCBI Taxonomy" id="1508187"/>
    <lineage>
        <taxon>Eukaryota</taxon>
        <taxon>Fungi</taxon>
        <taxon>Dikarya</taxon>
        <taxon>Ascomycota</taxon>
        <taxon>Pezizomycotina</taxon>
        <taxon>Dothideomycetes</taxon>
        <taxon>Dothideomycetidae</taxon>
        <taxon>Mycosphaerellales</taxon>
        <taxon>Teratosphaeriaceae</taxon>
        <taxon>Meristemomyces</taxon>
    </lineage>
</organism>
<feature type="compositionally biased region" description="Low complexity" evidence="2">
    <location>
        <begin position="297"/>
        <end position="311"/>
    </location>
</feature>
<keyword evidence="1" id="KW-0479">Metal-binding</keyword>
<gene>
    <name evidence="4" type="ORF">LTR62_002347</name>
</gene>
<dbReference type="GO" id="GO:0005096">
    <property type="term" value="F:GTPase activator activity"/>
    <property type="evidence" value="ECO:0007669"/>
    <property type="project" value="InterPro"/>
</dbReference>
<keyword evidence="1" id="KW-0863">Zinc-finger</keyword>
<dbReference type="SMART" id="SM00105">
    <property type="entry name" value="ArfGap"/>
    <property type="match status" value="1"/>
</dbReference>
<dbReference type="PANTHER" id="PTHR45705">
    <property type="entry name" value="FI20236P1"/>
    <property type="match status" value="1"/>
</dbReference>
<keyword evidence="1" id="KW-0862">Zinc</keyword>
<dbReference type="FunFam" id="1.10.220.150:FF:000010">
    <property type="entry name" value="Stromal membrane-associated protein"/>
    <property type="match status" value="1"/>
</dbReference>
<feature type="region of interest" description="Disordered" evidence="2">
    <location>
        <begin position="271"/>
        <end position="560"/>
    </location>
</feature>
<proteinExistence type="predicted"/>
<feature type="domain" description="Arf-GAP" evidence="3">
    <location>
        <begin position="15"/>
        <end position="134"/>
    </location>
</feature>
<dbReference type="Pfam" id="PF01412">
    <property type="entry name" value="ArfGap"/>
    <property type="match status" value="1"/>
</dbReference>
<sequence length="631" mass="65443">MSRRGPTPDVAERNRNALKTLVKLESNKFCADCKKNKHPRWASWNLGIFICIRCSGIHRSLGVHISKVKSIDLDSWTDEQLSSMVRWGNKRANRYWEAKLAEGHVPNDSKIESFIRTKYDSKRWSMEGPVPSDPATLDDGTEAGGGDDDVPLSIVKERAKGNSVRNGGGAGIAPPTAQRTRPQDVDLFGDTPARPSTTEPAINRPGPPRAVAAPPKQTRPGESLLGLDFLGGGQSAPQRPSSTGPMSSTGLGRTDLKQSILSLYASKPAPAPVLQQQQQQAQQQQQVRSNADLFGGMSSSTMPSPPQQQLMGGLGDAFSSLSFGSPQPAPAAPASTTFSAFASPAAHTSQPSISKANPLSGGSFFDAKPAPPSKQVTSPPASKARLPSFGNDFGDFSSASPVTEAPKLAPNSSSGGTADLFDTSPSYTYTSPTSAPAPPPKQTSSFSQPPPISASNYTNNSAFTLSPPTRNEAPKPAPVPTQTSAFSNMDAWGSSDAWATSDPTPSTTSTAPAPAPAMQASSSSTYSKAAAPAPSMTSAFDSGGWGDPEPAPAPTSTTTAISTFTPARPAAVSTSSGFGQSAGGFSVQQDEEFGGWSHASPVPQSSTTTGKSGMGGSGGGKEDDLFGNVWG</sequence>
<evidence type="ECO:0000313" key="4">
    <source>
        <dbReference type="EMBL" id="KAK5105712.1"/>
    </source>
</evidence>
<feature type="compositionally biased region" description="Low complexity" evidence="2">
    <location>
        <begin position="423"/>
        <end position="434"/>
    </location>
</feature>